<dbReference type="GO" id="GO:0000156">
    <property type="term" value="F:phosphorelay response regulator activity"/>
    <property type="evidence" value="ECO:0007669"/>
    <property type="project" value="TreeGrafter"/>
</dbReference>
<evidence type="ECO:0000256" key="3">
    <source>
        <dbReference type="ARBA" id="ARBA00023015"/>
    </source>
</evidence>
<dbReference type="PANTHER" id="PTHR48111:SF1">
    <property type="entry name" value="TWO-COMPONENT RESPONSE REGULATOR ORR33"/>
    <property type="match status" value="1"/>
</dbReference>
<evidence type="ECO:0000256" key="5">
    <source>
        <dbReference type="ARBA" id="ARBA00023163"/>
    </source>
</evidence>
<evidence type="ECO:0000256" key="2">
    <source>
        <dbReference type="ARBA" id="ARBA00023012"/>
    </source>
</evidence>
<dbReference type="EMBL" id="CP041235">
    <property type="protein sequence ID" value="QOP42727.1"/>
    <property type="molecule type" value="Genomic_DNA"/>
</dbReference>
<dbReference type="SMART" id="SM00448">
    <property type="entry name" value="REC"/>
    <property type="match status" value="1"/>
</dbReference>
<evidence type="ECO:0000256" key="6">
    <source>
        <dbReference type="PROSITE-ProRule" id="PRU00169"/>
    </source>
</evidence>
<dbReference type="AlphaFoldDB" id="A0A7M1AZ07"/>
<organism evidence="10 11">
    <name type="scientific">Sulfurimonas sediminis</name>
    <dbReference type="NCBI Taxonomy" id="2590020"/>
    <lineage>
        <taxon>Bacteria</taxon>
        <taxon>Pseudomonadati</taxon>
        <taxon>Campylobacterota</taxon>
        <taxon>Epsilonproteobacteria</taxon>
        <taxon>Campylobacterales</taxon>
        <taxon>Sulfurimonadaceae</taxon>
        <taxon>Sulfurimonas</taxon>
    </lineage>
</organism>
<dbReference type="Gene3D" id="1.10.10.10">
    <property type="entry name" value="Winged helix-like DNA-binding domain superfamily/Winged helix DNA-binding domain"/>
    <property type="match status" value="1"/>
</dbReference>
<feature type="domain" description="OmpR/PhoB-type" evidence="9">
    <location>
        <begin position="129"/>
        <end position="225"/>
    </location>
</feature>
<dbReference type="KEGG" id="ssei:FJR45_01665"/>
<feature type="DNA-binding region" description="OmpR/PhoB-type" evidence="7">
    <location>
        <begin position="129"/>
        <end position="225"/>
    </location>
</feature>
<dbReference type="Gene3D" id="3.40.50.2300">
    <property type="match status" value="1"/>
</dbReference>
<dbReference type="PROSITE" id="PS50110">
    <property type="entry name" value="RESPONSE_REGULATORY"/>
    <property type="match status" value="1"/>
</dbReference>
<dbReference type="InterPro" id="IPR039420">
    <property type="entry name" value="WalR-like"/>
</dbReference>
<dbReference type="InterPro" id="IPR036388">
    <property type="entry name" value="WH-like_DNA-bd_sf"/>
</dbReference>
<proteinExistence type="predicted"/>
<evidence type="ECO:0000256" key="1">
    <source>
        <dbReference type="ARBA" id="ARBA00022553"/>
    </source>
</evidence>
<dbReference type="CDD" id="cd17536">
    <property type="entry name" value="REC_YesN-like"/>
    <property type="match status" value="1"/>
</dbReference>
<keyword evidence="1 6" id="KW-0597">Phosphoprotein</keyword>
<evidence type="ECO:0000313" key="10">
    <source>
        <dbReference type="EMBL" id="QOP42727.1"/>
    </source>
</evidence>
<gene>
    <name evidence="10" type="ORF">FJR45_01665</name>
</gene>
<dbReference type="SMART" id="SM00862">
    <property type="entry name" value="Trans_reg_C"/>
    <property type="match status" value="1"/>
</dbReference>
<dbReference type="PANTHER" id="PTHR48111">
    <property type="entry name" value="REGULATOR OF RPOS"/>
    <property type="match status" value="1"/>
</dbReference>
<sequence length="227" mass="26239">MRNKFLKSLKVLFVEDEEKLSLLLKNAIGDHFHSFLLAKDGDEGLHIYKKVFPDIVITDIMMPNKSGLEMAQEIKRINPQSKIIILSAFSDVEKLLGAIDTGVVKYFIKPFDPDEVLEYILSLETSIGKKLLNFLDGFVFNKTTNSLYKNNRYIALSKKELLFLQALVKNYEENRGVLEYAAIKSMIWKEEVSDERLRTFIRRFREKTSKEFLINVKGLGYQIASSQ</sequence>
<keyword evidence="3" id="KW-0805">Transcription regulation</keyword>
<dbReference type="PROSITE" id="PS51755">
    <property type="entry name" value="OMPR_PHOB"/>
    <property type="match status" value="1"/>
</dbReference>
<dbReference type="InterPro" id="IPR001789">
    <property type="entry name" value="Sig_transdc_resp-reg_receiver"/>
</dbReference>
<dbReference type="GO" id="GO:0005829">
    <property type="term" value="C:cytosol"/>
    <property type="evidence" value="ECO:0007669"/>
    <property type="project" value="TreeGrafter"/>
</dbReference>
<dbReference type="InterPro" id="IPR011006">
    <property type="entry name" value="CheY-like_superfamily"/>
</dbReference>
<reference evidence="10 11" key="1">
    <citation type="submission" date="2019-06" db="EMBL/GenBank/DDBJ databases">
        <title>Sulfurimonas gotlandica sp. nov., a chemoautotrophic and psychrotolerant epsilonproteobacterium isolated from a pelagic redoxcline, and an emended description of the genus Sulfurimonas.</title>
        <authorList>
            <person name="Wang S."/>
            <person name="Jiang L."/>
            <person name="Shao Z."/>
        </authorList>
    </citation>
    <scope>NUCLEOTIDE SEQUENCE [LARGE SCALE GENOMIC DNA]</scope>
    <source>
        <strain evidence="10 11">S2-6</strain>
    </source>
</reference>
<evidence type="ECO:0000313" key="11">
    <source>
        <dbReference type="Proteomes" id="UP000593719"/>
    </source>
</evidence>
<dbReference type="SUPFAM" id="SSF52172">
    <property type="entry name" value="CheY-like"/>
    <property type="match status" value="1"/>
</dbReference>
<dbReference type="GO" id="GO:0006355">
    <property type="term" value="P:regulation of DNA-templated transcription"/>
    <property type="evidence" value="ECO:0007669"/>
    <property type="project" value="InterPro"/>
</dbReference>
<dbReference type="RefSeq" id="WP_193151069.1">
    <property type="nucleotide sequence ID" value="NZ_CP041235.1"/>
</dbReference>
<evidence type="ECO:0000259" key="8">
    <source>
        <dbReference type="PROSITE" id="PS50110"/>
    </source>
</evidence>
<evidence type="ECO:0000256" key="4">
    <source>
        <dbReference type="ARBA" id="ARBA00023125"/>
    </source>
</evidence>
<name>A0A7M1AZ07_9BACT</name>
<dbReference type="InterPro" id="IPR016032">
    <property type="entry name" value="Sig_transdc_resp-reg_C-effctor"/>
</dbReference>
<accession>A0A7M1AZ07</accession>
<dbReference type="GO" id="GO:0000976">
    <property type="term" value="F:transcription cis-regulatory region binding"/>
    <property type="evidence" value="ECO:0007669"/>
    <property type="project" value="TreeGrafter"/>
</dbReference>
<dbReference type="SUPFAM" id="SSF46894">
    <property type="entry name" value="C-terminal effector domain of the bipartite response regulators"/>
    <property type="match status" value="1"/>
</dbReference>
<dbReference type="Pfam" id="PF00072">
    <property type="entry name" value="Response_reg"/>
    <property type="match status" value="1"/>
</dbReference>
<dbReference type="Proteomes" id="UP000593719">
    <property type="component" value="Chromosome"/>
</dbReference>
<keyword evidence="2" id="KW-0902">Two-component regulatory system</keyword>
<feature type="modified residue" description="4-aspartylphosphate" evidence="6">
    <location>
        <position position="59"/>
    </location>
</feature>
<evidence type="ECO:0000256" key="7">
    <source>
        <dbReference type="PROSITE-ProRule" id="PRU01091"/>
    </source>
</evidence>
<protein>
    <submittedName>
        <fullName evidence="10">Response regulator transcription factor</fullName>
    </submittedName>
</protein>
<dbReference type="GO" id="GO:0032993">
    <property type="term" value="C:protein-DNA complex"/>
    <property type="evidence" value="ECO:0007669"/>
    <property type="project" value="TreeGrafter"/>
</dbReference>
<evidence type="ECO:0000259" key="9">
    <source>
        <dbReference type="PROSITE" id="PS51755"/>
    </source>
</evidence>
<keyword evidence="4 7" id="KW-0238">DNA-binding</keyword>
<dbReference type="InterPro" id="IPR001867">
    <property type="entry name" value="OmpR/PhoB-type_DNA-bd"/>
</dbReference>
<keyword evidence="5" id="KW-0804">Transcription</keyword>
<keyword evidence="11" id="KW-1185">Reference proteome</keyword>
<feature type="domain" description="Response regulatory" evidence="8">
    <location>
        <begin position="10"/>
        <end position="124"/>
    </location>
</feature>